<accession>A0A8B8ER71</accession>
<dbReference type="KEGG" id="cvn:111136116"/>
<evidence type="ECO:0000256" key="10">
    <source>
        <dbReference type="ARBA" id="ARBA00023201"/>
    </source>
</evidence>
<evidence type="ECO:0000256" key="9">
    <source>
        <dbReference type="ARBA" id="ARBA00023180"/>
    </source>
</evidence>
<keyword evidence="6" id="KW-0915">Sodium</keyword>
<dbReference type="AlphaFoldDB" id="A0A8B8ER71"/>
<comment type="subcellular location">
    <subcellularLocation>
        <location evidence="1">Membrane</location>
        <topology evidence="1">Multi-pass membrane protein</topology>
    </subcellularLocation>
</comment>
<sequence>MSSQKDTLKNASYYPCEIGSLPNDKENSPERHNSTWKHLWADFVSSTTLHGIRFIFYQDTYILRRFLWTVLMLFCSTVMSYQIIDRILYYRSNPVNVNVKINYNQSLVFPAVTICNQNAFKATAASERNWYRVIETMYNGSSKSLSLADLERLEAAGLSFTHLFQQASHRKEDLIVSCHWSGFSCGPENFTEQLTDYGLCYRFVASENARSTGADTGLNLLLNVEQYEYMPGPNDAAGVKVLTHVKDDHPRVRELGIAVPTGTQAFIGLQVVMVQNLEIPHGQCQYKTLKYYQRYSYDSCLVECYTEMATRRCACRDFYMPSSNGYPPPCDFTQYFGCLKPLYDDLSFWRETCDCPVACDYTVYDPVLSYGTTSEYAYKRLMDNMNLTSLNSRLEQARETTHRMDERKLRSFEEKLQKMEQTFNDVEQLMVKTIQKRILGQIENVTWHYKSVLEVAQKRILFLRYQIYNVQKNFMRGRDAMEERTLSHLCNSFHEFVFAFETNLRNMLAENDTTIMKVFYINTLNMVDVRTDNGKRALANFTVLYNAYVTGTPIFRYKFQKFARKHNTFIVPRPLMNQSTYHNPYARKYSSKLGSDIEDILDALSRYRELTTDVFTNRTLNITKMNRYSGYFIETCEDFYHTKSTFYYETVDRPERILVQRLEDIRKRKADLIRIKSNMLNALETLQNTSNSVTDGALVRIQGVIRNAHEYFKLGNRTKLSVSDLFHSREFTSDISKVRQFLQEVATRGAFLYDTWLSMATTVKHIWKDIIEDVDLNEYYIYKNYTEFLRDATAVDFEINTKFQKVRADTDMRFIVGNKEVLFSSAVNEVQMELMKFNESTKFDEEVLKNNFLEVNIFYRQLSYEEITQHEAYDLFALLCDIGGSLGLFIGASVMTLFEIFDLVGTYLADKKLKRTI</sequence>
<dbReference type="PANTHER" id="PTHR11690:SF300">
    <property type="entry name" value="PICKPOCKET PROTEIN 19"/>
    <property type="match status" value="1"/>
</dbReference>
<keyword evidence="8 14" id="KW-0472">Membrane</keyword>
<dbReference type="OrthoDB" id="6502088at2759"/>
<evidence type="ECO:0000256" key="12">
    <source>
        <dbReference type="RuleBase" id="RU000679"/>
    </source>
</evidence>
<dbReference type="Proteomes" id="UP000694844">
    <property type="component" value="Chromosome 5"/>
</dbReference>
<name>A0A8B8ER71_CRAVI</name>
<keyword evidence="4 12" id="KW-0812">Transmembrane</keyword>
<keyword evidence="3 12" id="KW-0894">Sodium channel</keyword>
<evidence type="ECO:0000256" key="6">
    <source>
        <dbReference type="ARBA" id="ARBA00023053"/>
    </source>
</evidence>
<reference evidence="16" key="1">
    <citation type="submission" date="2025-08" db="UniProtKB">
        <authorList>
            <consortium name="RefSeq"/>
        </authorList>
    </citation>
    <scope>IDENTIFICATION</scope>
    <source>
        <tissue evidence="16">Whole sample</tissue>
    </source>
</reference>
<evidence type="ECO:0000256" key="14">
    <source>
        <dbReference type="SAM" id="Phobius"/>
    </source>
</evidence>
<keyword evidence="15" id="KW-1185">Reference proteome</keyword>
<evidence type="ECO:0000256" key="8">
    <source>
        <dbReference type="ARBA" id="ARBA00023136"/>
    </source>
</evidence>
<keyword evidence="5 14" id="KW-1133">Transmembrane helix</keyword>
<evidence type="ECO:0000256" key="11">
    <source>
        <dbReference type="ARBA" id="ARBA00023303"/>
    </source>
</evidence>
<gene>
    <name evidence="16" type="primary">LOC111136116</name>
</gene>
<evidence type="ECO:0000256" key="7">
    <source>
        <dbReference type="ARBA" id="ARBA00023065"/>
    </source>
</evidence>
<feature type="coiled-coil region" evidence="13">
    <location>
        <begin position="387"/>
        <end position="429"/>
    </location>
</feature>
<keyword evidence="9" id="KW-0325">Glycoprotein</keyword>
<dbReference type="RefSeq" id="XP_022342445.1">
    <property type="nucleotide sequence ID" value="XM_022486737.1"/>
</dbReference>
<proteinExistence type="inferred from homology"/>
<feature type="transmembrane region" description="Helical" evidence="14">
    <location>
        <begin position="66"/>
        <end position="84"/>
    </location>
</feature>
<dbReference type="PANTHER" id="PTHR11690">
    <property type="entry name" value="AMILORIDE-SENSITIVE SODIUM CHANNEL-RELATED"/>
    <property type="match status" value="1"/>
</dbReference>
<dbReference type="GO" id="GO:0015280">
    <property type="term" value="F:ligand-gated sodium channel activity"/>
    <property type="evidence" value="ECO:0007669"/>
    <property type="project" value="TreeGrafter"/>
</dbReference>
<evidence type="ECO:0000313" key="15">
    <source>
        <dbReference type="Proteomes" id="UP000694844"/>
    </source>
</evidence>
<dbReference type="FunFam" id="1.10.287.770:FF:000001">
    <property type="entry name" value="Acid-sensing ion channel subunit 1"/>
    <property type="match status" value="1"/>
</dbReference>
<keyword evidence="2 12" id="KW-0813">Transport</keyword>
<dbReference type="Gene3D" id="2.60.470.10">
    <property type="entry name" value="Acid-sensing ion channels like domains"/>
    <property type="match status" value="1"/>
</dbReference>
<keyword evidence="11 12" id="KW-0407">Ion channel</keyword>
<evidence type="ECO:0000256" key="3">
    <source>
        <dbReference type="ARBA" id="ARBA00022461"/>
    </source>
</evidence>
<dbReference type="InterPro" id="IPR001873">
    <property type="entry name" value="ENaC"/>
</dbReference>
<keyword evidence="7 12" id="KW-0406">Ion transport</keyword>
<feature type="transmembrane region" description="Helical" evidence="14">
    <location>
        <begin position="886"/>
        <end position="909"/>
    </location>
</feature>
<evidence type="ECO:0000256" key="2">
    <source>
        <dbReference type="ARBA" id="ARBA00022448"/>
    </source>
</evidence>
<evidence type="ECO:0000256" key="5">
    <source>
        <dbReference type="ARBA" id="ARBA00022989"/>
    </source>
</evidence>
<evidence type="ECO:0000313" key="16">
    <source>
        <dbReference type="RefSeq" id="XP_022342445.1"/>
    </source>
</evidence>
<comment type="similarity">
    <text evidence="12">Belongs to the amiloride-sensitive sodium channel (TC 1.A.6) family.</text>
</comment>
<keyword evidence="13" id="KW-0175">Coiled coil</keyword>
<evidence type="ECO:0000256" key="13">
    <source>
        <dbReference type="SAM" id="Coils"/>
    </source>
</evidence>
<dbReference type="Gene3D" id="1.10.287.770">
    <property type="entry name" value="YojJ-like"/>
    <property type="match status" value="1"/>
</dbReference>
<dbReference type="GO" id="GO:0005886">
    <property type="term" value="C:plasma membrane"/>
    <property type="evidence" value="ECO:0007669"/>
    <property type="project" value="TreeGrafter"/>
</dbReference>
<protein>
    <submittedName>
        <fullName evidence="16">Uncharacterized protein LOC111136116</fullName>
    </submittedName>
</protein>
<dbReference type="Pfam" id="PF00858">
    <property type="entry name" value="ASC"/>
    <property type="match status" value="2"/>
</dbReference>
<evidence type="ECO:0000256" key="4">
    <source>
        <dbReference type="ARBA" id="ARBA00022692"/>
    </source>
</evidence>
<organism evidence="15 16">
    <name type="scientific">Crassostrea virginica</name>
    <name type="common">Eastern oyster</name>
    <dbReference type="NCBI Taxonomy" id="6565"/>
    <lineage>
        <taxon>Eukaryota</taxon>
        <taxon>Metazoa</taxon>
        <taxon>Spiralia</taxon>
        <taxon>Lophotrochozoa</taxon>
        <taxon>Mollusca</taxon>
        <taxon>Bivalvia</taxon>
        <taxon>Autobranchia</taxon>
        <taxon>Pteriomorphia</taxon>
        <taxon>Ostreida</taxon>
        <taxon>Ostreoidea</taxon>
        <taxon>Ostreidae</taxon>
        <taxon>Crassostrea</taxon>
    </lineage>
</organism>
<keyword evidence="10 12" id="KW-0739">Sodium transport</keyword>
<dbReference type="GeneID" id="111136116"/>
<dbReference type="PRINTS" id="PR01078">
    <property type="entry name" value="AMINACHANNEL"/>
</dbReference>
<evidence type="ECO:0000256" key="1">
    <source>
        <dbReference type="ARBA" id="ARBA00004141"/>
    </source>
</evidence>